<dbReference type="SUPFAM" id="SSF56112">
    <property type="entry name" value="Protein kinase-like (PK-like)"/>
    <property type="match status" value="1"/>
</dbReference>
<evidence type="ECO:0000256" key="6">
    <source>
        <dbReference type="ARBA" id="ARBA00022840"/>
    </source>
</evidence>
<dbReference type="EMBL" id="OIVN01000091">
    <property type="protein sequence ID" value="SPC74083.1"/>
    <property type="molecule type" value="Genomic_DNA"/>
</dbReference>
<evidence type="ECO:0000256" key="5">
    <source>
        <dbReference type="ARBA" id="ARBA00022777"/>
    </source>
</evidence>
<sequence>MNGVAVVELEPDYYTDFVEVDPTGRYGRYNEILGKGASKTVYRAFDEYEGIEVAWNQVKLYDFLRSPEDLERLYCEIHLLKTLKHNNIMKFYTSWVDTANRNINFVTEMFTSGTLRQYRLKHRRVNIRAVKHWCRQILKGLLYLHSHDPPVIHRDLKCDNIFINGNQGEVKIGDLGLAAILRKSHAAHCVGTPEFMAPEVYEEEYNELVDIYSFGMCILEMVTFEYPYSECTHPAQIYKKVISGKKPEALYKVKDPEVRLFVEKCLATVSRRLPAKELLEDPFLKIDDYGSNLRSIGYQGDFDEVGPLLRQPHYGIYHSNCSLINGYGNYLGYRPENDFETSEIDLFTCQGDDHLEDVDITIKGRRREDDDIFLRLRIADKEGRIRNIYFPFDIETDTALSVAAEMVEELDITDQDVTKIADMIDGEIATLVPEWKRGLGIEGIPNSTCATFCHNCASNGSRLDYVSSNNPGAKNLQVLECSEGAAIHGRFEEITYQVEESEQCVTEGAPKTSSQSGGIHFADIWAQLDGPELSTQRSREFLWDEGSKTLDQSPFGLDERIINVDDQCESNVRNSLSTTTSADYALLDDYENEIRQELRWLKAKYQMQLRELKDQKLGAKWKSSSLSSKSPPLGSPRLKRESNESILESLPSGKHFTSDFPSDADKICSSVANQTENSEASNASFSPEKMFTAKNFYTGALLPHSLHRATSLPVDAVDF</sequence>
<comment type="catalytic activity">
    <reaction evidence="7">
        <text>L-threonyl-[protein] + ATP = O-phospho-L-threonyl-[protein] + ADP + H(+)</text>
        <dbReference type="Rhea" id="RHEA:46608"/>
        <dbReference type="Rhea" id="RHEA-COMP:11060"/>
        <dbReference type="Rhea" id="RHEA-COMP:11605"/>
        <dbReference type="ChEBI" id="CHEBI:15378"/>
        <dbReference type="ChEBI" id="CHEBI:30013"/>
        <dbReference type="ChEBI" id="CHEBI:30616"/>
        <dbReference type="ChEBI" id="CHEBI:61977"/>
        <dbReference type="ChEBI" id="CHEBI:456216"/>
        <dbReference type="EC" id="2.7.11.1"/>
    </reaction>
</comment>
<dbReference type="InterPro" id="IPR050588">
    <property type="entry name" value="WNK_Ser-Thr_kinase"/>
</dbReference>
<dbReference type="Pfam" id="PF12202">
    <property type="entry name" value="OSR1_C"/>
    <property type="match status" value="1"/>
</dbReference>
<dbReference type="CDD" id="cd13983">
    <property type="entry name" value="STKc_WNK"/>
    <property type="match status" value="1"/>
</dbReference>
<dbReference type="PROSITE" id="PS00108">
    <property type="entry name" value="PROTEIN_KINASE_ST"/>
    <property type="match status" value="1"/>
</dbReference>
<name>A0A2N9EH40_FAGSY</name>
<evidence type="ECO:0000256" key="7">
    <source>
        <dbReference type="ARBA" id="ARBA00047899"/>
    </source>
</evidence>
<keyword evidence="3" id="KW-0808">Transferase</keyword>
<dbReference type="FunFam" id="1.10.510.10:FF:000046">
    <property type="entry name" value="probable serine/threonine-protein kinase WNK9"/>
    <property type="match status" value="1"/>
</dbReference>
<keyword evidence="6" id="KW-0067">ATP-binding</keyword>
<dbReference type="AlphaFoldDB" id="A0A2N9EH40"/>
<gene>
    <name evidence="11" type="ORF">FSB_LOCUS1965</name>
</gene>
<protein>
    <recommendedName>
        <fullName evidence="1">non-specific serine/threonine protein kinase</fullName>
        <ecNumber evidence="1">2.7.11.1</ecNumber>
    </recommendedName>
</protein>
<dbReference type="FunFam" id="3.10.20.90:FF:000255">
    <property type="entry name" value="probable serine/threonine-protein kinase WNK9"/>
    <property type="match status" value="1"/>
</dbReference>
<feature type="region of interest" description="Disordered" evidence="9">
    <location>
        <begin position="621"/>
        <end position="643"/>
    </location>
</feature>
<dbReference type="PANTHER" id="PTHR13902">
    <property type="entry name" value="SERINE/THREONINE-PROTEIN KINASE WNK WITH NO LYSINE -RELATED"/>
    <property type="match status" value="1"/>
</dbReference>
<dbReference type="Pfam" id="PF00069">
    <property type="entry name" value="Pkinase"/>
    <property type="match status" value="1"/>
</dbReference>
<evidence type="ECO:0000256" key="8">
    <source>
        <dbReference type="ARBA" id="ARBA00048679"/>
    </source>
</evidence>
<keyword evidence="5" id="KW-0418">Kinase</keyword>
<comment type="catalytic activity">
    <reaction evidence="8">
        <text>L-seryl-[protein] + ATP = O-phospho-L-seryl-[protein] + ADP + H(+)</text>
        <dbReference type="Rhea" id="RHEA:17989"/>
        <dbReference type="Rhea" id="RHEA-COMP:9863"/>
        <dbReference type="Rhea" id="RHEA-COMP:11604"/>
        <dbReference type="ChEBI" id="CHEBI:15378"/>
        <dbReference type="ChEBI" id="CHEBI:29999"/>
        <dbReference type="ChEBI" id="CHEBI:30616"/>
        <dbReference type="ChEBI" id="CHEBI:83421"/>
        <dbReference type="ChEBI" id="CHEBI:456216"/>
        <dbReference type="EC" id="2.7.11.1"/>
    </reaction>
</comment>
<evidence type="ECO:0000256" key="2">
    <source>
        <dbReference type="ARBA" id="ARBA00022527"/>
    </source>
</evidence>
<feature type="domain" description="Protein kinase" evidence="10">
    <location>
        <begin position="27"/>
        <end position="284"/>
    </location>
</feature>
<accession>A0A2N9EH40</accession>
<dbReference type="GO" id="GO:0004674">
    <property type="term" value="F:protein serine/threonine kinase activity"/>
    <property type="evidence" value="ECO:0007669"/>
    <property type="project" value="UniProtKB-KW"/>
</dbReference>
<dbReference type="GO" id="GO:0005524">
    <property type="term" value="F:ATP binding"/>
    <property type="evidence" value="ECO:0007669"/>
    <property type="project" value="UniProtKB-KW"/>
</dbReference>
<evidence type="ECO:0000256" key="4">
    <source>
        <dbReference type="ARBA" id="ARBA00022741"/>
    </source>
</evidence>
<organism evidence="11">
    <name type="scientific">Fagus sylvatica</name>
    <name type="common">Beechnut</name>
    <dbReference type="NCBI Taxonomy" id="28930"/>
    <lineage>
        <taxon>Eukaryota</taxon>
        <taxon>Viridiplantae</taxon>
        <taxon>Streptophyta</taxon>
        <taxon>Embryophyta</taxon>
        <taxon>Tracheophyta</taxon>
        <taxon>Spermatophyta</taxon>
        <taxon>Magnoliopsida</taxon>
        <taxon>eudicotyledons</taxon>
        <taxon>Gunneridae</taxon>
        <taxon>Pentapetalae</taxon>
        <taxon>rosids</taxon>
        <taxon>fabids</taxon>
        <taxon>Fagales</taxon>
        <taxon>Fagaceae</taxon>
        <taxon>Fagus</taxon>
    </lineage>
</organism>
<evidence type="ECO:0000259" key="10">
    <source>
        <dbReference type="PROSITE" id="PS50011"/>
    </source>
</evidence>
<dbReference type="InterPro" id="IPR008271">
    <property type="entry name" value="Ser/Thr_kinase_AS"/>
</dbReference>
<evidence type="ECO:0000256" key="1">
    <source>
        <dbReference type="ARBA" id="ARBA00012513"/>
    </source>
</evidence>
<dbReference type="InterPro" id="IPR024678">
    <property type="entry name" value="Kinase_OSR1/WNK_CCT"/>
</dbReference>
<evidence type="ECO:0000256" key="9">
    <source>
        <dbReference type="SAM" id="MobiDB-lite"/>
    </source>
</evidence>
<dbReference type="EC" id="2.7.11.1" evidence="1"/>
<evidence type="ECO:0000256" key="3">
    <source>
        <dbReference type="ARBA" id="ARBA00022679"/>
    </source>
</evidence>
<keyword evidence="2" id="KW-0723">Serine/threonine-protein kinase</keyword>
<dbReference type="FunFam" id="3.30.200.20:FF:000075">
    <property type="entry name" value="Probable serine/threonine-protein kinase WNK1"/>
    <property type="match status" value="1"/>
</dbReference>
<proteinExistence type="predicted"/>
<evidence type="ECO:0000313" key="11">
    <source>
        <dbReference type="EMBL" id="SPC74083.1"/>
    </source>
</evidence>
<dbReference type="InterPro" id="IPR011009">
    <property type="entry name" value="Kinase-like_dom_sf"/>
</dbReference>
<dbReference type="InterPro" id="IPR000719">
    <property type="entry name" value="Prot_kinase_dom"/>
</dbReference>
<dbReference type="Gene3D" id="1.10.510.10">
    <property type="entry name" value="Transferase(Phosphotransferase) domain 1"/>
    <property type="match status" value="1"/>
</dbReference>
<dbReference type="Gene3D" id="3.30.200.20">
    <property type="entry name" value="Phosphorylase Kinase, domain 1"/>
    <property type="match status" value="1"/>
</dbReference>
<feature type="compositionally biased region" description="Low complexity" evidence="9">
    <location>
        <begin position="622"/>
        <end position="636"/>
    </location>
</feature>
<dbReference type="PROSITE" id="PS50011">
    <property type="entry name" value="PROTEIN_KINASE_DOM"/>
    <property type="match status" value="1"/>
</dbReference>
<dbReference type="SMART" id="SM00220">
    <property type="entry name" value="S_TKc"/>
    <property type="match status" value="1"/>
</dbReference>
<keyword evidence="4" id="KW-0547">Nucleotide-binding</keyword>
<reference evidence="11" key="1">
    <citation type="submission" date="2018-02" db="EMBL/GenBank/DDBJ databases">
        <authorList>
            <person name="Cohen D.B."/>
            <person name="Kent A.D."/>
        </authorList>
    </citation>
    <scope>NUCLEOTIDE SEQUENCE</scope>
</reference>
<dbReference type="Gene3D" id="3.10.20.90">
    <property type="entry name" value="Phosphatidylinositol 3-kinase Catalytic Subunit, Chain A, domain 1"/>
    <property type="match status" value="1"/>
</dbReference>